<gene>
    <name evidence="1" type="ORF">ABZV61_13890</name>
</gene>
<dbReference type="Proteomes" id="UP001550044">
    <property type="component" value="Unassembled WGS sequence"/>
</dbReference>
<evidence type="ECO:0000313" key="1">
    <source>
        <dbReference type="EMBL" id="MET8433864.1"/>
    </source>
</evidence>
<proteinExistence type="predicted"/>
<evidence type="ECO:0000313" key="2">
    <source>
        <dbReference type="Proteomes" id="UP001550044"/>
    </source>
</evidence>
<dbReference type="InterPro" id="IPR049979">
    <property type="entry name" value="Cys_resp_CS_actino"/>
</dbReference>
<sequence length="30" mass="3310">MQPLGDRSVTLVERRHVDLGRVASAICRCA</sequence>
<organism evidence="1 2">
    <name type="scientific">Streptomyces sp. 900116325</name>
    <dbReference type="NCBI Taxonomy" id="3154295"/>
    <lineage>
        <taxon>Bacteria</taxon>
        <taxon>Bacillati</taxon>
        <taxon>Actinomycetota</taxon>
        <taxon>Actinomycetes</taxon>
        <taxon>Kitasatosporales</taxon>
        <taxon>Streptomycetaceae</taxon>
        <taxon>Streptomyces</taxon>
    </lineage>
</organism>
<reference evidence="1 2" key="1">
    <citation type="submission" date="2024-06" db="EMBL/GenBank/DDBJ databases">
        <title>The Natural Products Discovery Center: Release of the First 8490 Sequenced Strains for Exploring Actinobacteria Biosynthetic Diversity.</title>
        <authorList>
            <person name="Kalkreuter E."/>
            <person name="Kautsar S.A."/>
            <person name="Yang D."/>
            <person name="Bader C.D."/>
            <person name="Teijaro C.N."/>
            <person name="Fluegel L."/>
            <person name="Davis C.M."/>
            <person name="Simpson J.R."/>
            <person name="Lauterbach L."/>
            <person name="Steele A.D."/>
            <person name="Gui C."/>
            <person name="Meng S."/>
            <person name="Li G."/>
            <person name="Viehrig K."/>
            <person name="Ye F."/>
            <person name="Su P."/>
            <person name="Kiefer A.F."/>
            <person name="Nichols A."/>
            <person name="Cepeda A.J."/>
            <person name="Yan W."/>
            <person name="Fan B."/>
            <person name="Jiang Y."/>
            <person name="Adhikari A."/>
            <person name="Zheng C.-J."/>
            <person name="Schuster L."/>
            <person name="Cowan T.M."/>
            <person name="Smanski M.J."/>
            <person name="Chevrette M.G."/>
            <person name="De Carvalho L.P.S."/>
            <person name="Shen B."/>
        </authorList>
    </citation>
    <scope>NUCLEOTIDE SEQUENCE [LARGE SCALE GENOMIC DNA]</scope>
    <source>
        <strain evidence="1 2">NPDC005137</strain>
    </source>
</reference>
<dbReference type="NCBIfam" id="NF042934">
    <property type="entry name" value="cis_reg_atten"/>
    <property type="match status" value="1"/>
</dbReference>
<dbReference type="RefSeq" id="WP_352303411.1">
    <property type="nucleotide sequence ID" value="NZ_JBEOSG010000004.1"/>
</dbReference>
<dbReference type="EMBL" id="JBEXIP010000008">
    <property type="protein sequence ID" value="MET8433864.1"/>
    <property type="molecule type" value="Genomic_DNA"/>
</dbReference>
<accession>A0ABV2U8S0</accession>
<protein>
    <submittedName>
        <fullName evidence="1">Leader peptide</fullName>
    </submittedName>
</protein>
<comment type="caution">
    <text evidence="1">The sequence shown here is derived from an EMBL/GenBank/DDBJ whole genome shotgun (WGS) entry which is preliminary data.</text>
</comment>
<keyword evidence="2" id="KW-1185">Reference proteome</keyword>
<name>A0ABV2U8S0_9ACTN</name>